<comment type="caution">
    <text evidence="1">The sequence shown here is derived from an EMBL/GenBank/DDBJ whole genome shotgun (WGS) entry which is preliminary data.</text>
</comment>
<name>A0A5J4RJ86_9ZZZZ</name>
<dbReference type="PANTHER" id="PTHR35810:SF1">
    <property type="entry name" value="CYTOPLASMIC PROTEIN"/>
    <property type="match status" value="1"/>
</dbReference>
<dbReference type="AlphaFoldDB" id="A0A5J4RJ86"/>
<protein>
    <recommendedName>
        <fullName evidence="2">Bro-N domain-containing protein</fullName>
    </recommendedName>
</protein>
<evidence type="ECO:0008006" key="2">
    <source>
        <dbReference type="Google" id="ProtNLM"/>
    </source>
</evidence>
<evidence type="ECO:0000313" key="1">
    <source>
        <dbReference type="EMBL" id="KAA6333415.1"/>
    </source>
</evidence>
<organism evidence="1">
    <name type="scientific">termite gut metagenome</name>
    <dbReference type="NCBI Taxonomy" id="433724"/>
    <lineage>
        <taxon>unclassified sequences</taxon>
        <taxon>metagenomes</taxon>
        <taxon>organismal metagenomes</taxon>
    </lineage>
</organism>
<reference evidence="1" key="1">
    <citation type="submission" date="2019-03" db="EMBL/GenBank/DDBJ databases">
        <title>Single cell metagenomics reveals metabolic interactions within the superorganism composed of flagellate Streblomastix strix and complex community of Bacteroidetes bacteria on its surface.</title>
        <authorList>
            <person name="Treitli S.C."/>
            <person name="Kolisko M."/>
            <person name="Husnik F."/>
            <person name="Keeling P."/>
            <person name="Hampl V."/>
        </authorList>
    </citation>
    <scope>NUCLEOTIDE SEQUENCE</scope>
    <source>
        <strain evidence="1">STM</strain>
    </source>
</reference>
<dbReference type="PANTHER" id="PTHR35810">
    <property type="entry name" value="CYTOPLASMIC PROTEIN-RELATED"/>
    <property type="match status" value="1"/>
</dbReference>
<accession>A0A5J4RJ86</accession>
<gene>
    <name evidence="1" type="ORF">EZS27_018177</name>
</gene>
<dbReference type="EMBL" id="SNRY01001117">
    <property type="protein sequence ID" value="KAA6333415.1"/>
    <property type="molecule type" value="Genomic_DNA"/>
</dbReference>
<proteinExistence type="predicted"/>
<sequence>MKKMIITINDNGTVTVSGEVKMSISEMANLFGIFYQTAKRCVRAIEKSDIAGGDCSMCSTTEGLKVCPDYYGLDMVVAVAFRVQSAKAEIFRRWIIKKAVRHDITATLVVPLQNALLN</sequence>